<evidence type="ECO:0000313" key="3">
    <source>
        <dbReference type="EMBL" id="TIB08644.1"/>
    </source>
</evidence>
<protein>
    <recommendedName>
        <fullName evidence="2">SET domain-containing protein</fullName>
    </recommendedName>
</protein>
<dbReference type="Pfam" id="PF00856">
    <property type="entry name" value="SET"/>
    <property type="match status" value="1"/>
</dbReference>
<dbReference type="AlphaFoldDB" id="A0A4T0H3I8"/>
<dbReference type="CDD" id="cd20071">
    <property type="entry name" value="SET_SMYD"/>
    <property type="match status" value="1"/>
</dbReference>
<dbReference type="InterPro" id="IPR001214">
    <property type="entry name" value="SET_dom"/>
</dbReference>
<dbReference type="SMART" id="SM00317">
    <property type="entry name" value="SET"/>
    <property type="match status" value="1"/>
</dbReference>
<gene>
    <name evidence="3" type="ORF">E3P90_03623</name>
</gene>
<dbReference type="Gene3D" id="2.170.270.10">
    <property type="entry name" value="SET domain"/>
    <property type="match status" value="1"/>
</dbReference>
<dbReference type="InterPro" id="IPR046341">
    <property type="entry name" value="SET_dom_sf"/>
</dbReference>
<dbReference type="PROSITE" id="PS50280">
    <property type="entry name" value="SET"/>
    <property type="match status" value="1"/>
</dbReference>
<feature type="region of interest" description="Disordered" evidence="1">
    <location>
        <begin position="192"/>
        <end position="221"/>
    </location>
</feature>
<feature type="domain" description="SET" evidence="2">
    <location>
        <begin position="88"/>
        <end position="270"/>
    </location>
</feature>
<proteinExistence type="predicted"/>
<organism evidence="3 4">
    <name type="scientific">Wallemia ichthyophaga</name>
    <dbReference type="NCBI Taxonomy" id="245174"/>
    <lineage>
        <taxon>Eukaryota</taxon>
        <taxon>Fungi</taxon>
        <taxon>Dikarya</taxon>
        <taxon>Basidiomycota</taxon>
        <taxon>Wallemiomycotina</taxon>
        <taxon>Wallemiomycetes</taxon>
        <taxon>Wallemiales</taxon>
        <taxon>Wallemiaceae</taxon>
        <taxon>Wallemia</taxon>
    </lineage>
</organism>
<dbReference type="InterPro" id="IPR053185">
    <property type="entry name" value="SET_domain_protein"/>
</dbReference>
<dbReference type="Proteomes" id="UP000306954">
    <property type="component" value="Unassembled WGS sequence"/>
</dbReference>
<sequence>MNRLFSLSLFRGGLRSVPVLRHTQRTQRTHRQFSHAAAPTATEHLPHIVPDLLPYILAVVLGSVGGASGSSNDDDDSGSDSILNSDKSPLELYDTADAGVAVRARRDIRRGELLIAELPLLVWEEGMSAVELRRWTDALTDSARATLFSLSRRSDDTAIAAEMHDNTDESAPIRSANGFQLQLPDVALQVSSREGSGIVSDGDRNRNNKKNPNPTPTPPTHASFLFPHISRINHSCLPTCAQAMDWSTLRMEVYAMRDIPRGGEVTIEYLPGLVAMSSEPRKRKLKDTFGFECKCGLCSASLHTLHQSDSRRAELADASLSLADPHTQLDRQGMIGQLERIHSLLTLEGYTLVPEFSHNHVSRAYAVFRHLRSTHISDDSQSQSQSKV</sequence>
<comment type="caution">
    <text evidence="3">The sequence shown here is derived from an EMBL/GenBank/DDBJ whole genome shotgun (WGS) entry which is preliminary data.</text>
</comment>
<dbReference type="EMBL" id="SPOF01000055">
    <property type="protein sequence ID" value="TIB08644.1"/>
    <property type="molecule type" value="Genomic_DNA"/>
</dbReference>
<reference evidence="3 4" key="1">
    <citation type="submission" date="2019-03" db="EMBL/GenBank/DDBJ databases">
        <title>Sequencing 23 genomes of Wallemia ichthyophaga.</title>
        <authorList>
            <person name="Gostincar C."/>
        </authorList>
    </citation>
    <scope>NUCLEOTIDE SEQUENCE [LARGE SCALE GENOMIC DNA]</scope>
    <source>
        <strain evidence="3 4">EXF-8621</strain>
    </source>
</reference>
<name>A0A4T0H3I8_WALIC</name>
<dbReference type="PANTHER" id="PTHR47332">
    <property type="entry name" value="SET DOMAIN-CONTAINING PROTEIN 5"/>
    <property type="match status" value="1"/>
</dbReference>
<dbReference type="PANTHER" id="PTHR47332:SF6">
    <property type="entry name" value="SET DOMAIN-CONTAINING PROTEIN"/>
    <property type="match status" value="1"/>
</dbReference>
<dbReference type="SUPFAM" id="SSF82199">
    <property type="entry name" value="SET domain"/>
    <property type="match status" value="1"/>
</dbReference>
<evidence type="ECO:0000259" key="2">
    <source>
        <dbReference type="PROSITE" id="PS50280"/>
    </source>
</evidence>
<accession>A0A4T0H3I8</accession>
<evidence type="ECO:0000256" key="1">
    <source>
        <dbReference type="SAM" id="MobiDB-lite"/>
    </source>
</evidence>
<evidence type="ECO:0000313" key="4">
    <source>
        <dbReference type="Proteomes" id="UP000306954"/>
    </source>
</evidence>